<evidence type="ECO:0000259" key="3">
    <source>
        <dbReference type="PROSITE" id="PS51857"/>
    </source>
</evidence>
<name>C0XKK3_LENH9</name>
<dbReference type="GO" id="GO:0005737">
    <property type="term" value="C:cytoplasm"/>
    <property type="evidence" value="ECO:0007669"/>
    <property type="project" value="UniProtKB-SubCell"/>
</dbReference>
<comment type="caution">
    <text evidence="4">The sequence shown here is derived from an EMBL/GenBank/DDBJ whole genome shotgun (WGS) entry which is preliminary data.</text>
</comment>
<feature type="domain" description="CSD" evidence="3">
    <location>
        <begin position="8"/>
        <end position="72"/>
    </location>
</feature>
<dbReference type="Gene3D" id="2.40.50.140">
    <property type="entry name" value="Nucleic acid-binding proteins"/>
    <property type="match status" value="1"/>
</dbReference>
<dbReference type="HOGENOM" id="CLU_117621_6_2_9"/>
<dbReference type="AlphaFoldDB" id="C0XKK3"/>
<keyword evidence="5" id="KW-1185">Reference proteome</keyword>
<reference evidence="4 5" key="1">
    <citation type="submission" date="2009-01" db="EMBL/GenBank/DDBJ databases">
        <authorList>
            <person name="Qin X."/>
            <person name="Bachman B."/>
            <person name="Battles P."/>
            <person name="Bell A."/>
            <person name="Bess C."/>
            <person name="Bickham C."/>
            <person name="Chaboub L."/>
            <person name="Chen D."/>
            <person name="Coyle M."/>
            <person name="Deiros D.R."/>
            <person name="Dinh H."/>
            <person name="Forbes L."/>
            <person name="Fowler G."/>
            <person name="Francisco L."/>
            <person name="Fu Q."/>
            <person name="Gubbala S."/>
            <person name="Hale W."/>
            <person name="Han Y."/>
            <person name="Hemphill L."/>
            <person name="Highlander S.K."/>
            <person name="Hirani K."/>
            <person name="Hogues M."/>
            <person name="Jackson L."/>
            <person name="Jakkamsetti A."/>
            <person name="Javaid M."/>
            <person name="Jiang H."/>
            <person name="Korchina V."/>
            <person name="Kovar C."/>
            <person name="Lara F."/>
            <person name="Lee S."/>
            <person name="Mata R."/>
            <person name="Mathew T."/>
            <person name="Moen C."/>
            <person name="Morales K."/>
            <person name="Munidasa M."/>
            <person name="Nazareth L."/>
            <person name="Ngo R."/>
            <person name="Nguyen L."/>
            <person name="Okwuonu G."/>
            <person name="Ongeri F."/>
            <person name="Patil S."/>
            <person name="Petrosino J."/>
            <person name="Pham C."/>
            <person name="Pham P."/>
            <person name="Pu L.-L."/>
            <person name="Puazo M."/>
            <person name="Raj R."/>
            <person name="Reid J."/>
            <person name="Rouhana J."/>
            <person name="Saada N."/>
            <person name="Shang Y."/>
            <person name="Simmons D."/>
            <person name="Thornton R."/>
            <person name="Warren J."/>
            <person name="Weissenberger G."/>
            <person name="Zhang J."/>
            <person name="Zhang L."/>
            <person name="Zhou C."/>
            <person name="Zhu D."/>
            <person name="Muzny D."/>
            <person name="Worley K."/>
            <person name="Gibbs R."/>
        </authorList>
    </citation>
    <scope>NUCLEOTIDE SEQUENCE [LARGE SCALE GENOMIC DNA]</scope>
    <source>
        <strain evidence="5">ATCC 8290 / DSM 20176 / CCUG 30140 / JCM 1155 / KCTC 3500 / NBRC 15886 / NCIMB 8040 / NRRL B-1843 / 9</strain>
    </source>
</reference>
<dbReference type="PRINTS" id="PR00050">
    <property type="entry name" value="COLDSHOCK"/>
</dbReference>
<evidence type="ECO:0000313" key="5">
    <source>
        <dbReference type="Proteomes" id="UP000003752"/>
    </source>
</evidence>
<evidence type="ECO:0000256" key="1">
    <source>
        <dbReference type="ARBA" id="ARBA00004496"/>
    </source>
</evidence>
<evidence type="ECO:0000313" key="4">
    <source>
        <dbReference type="EMBL" id="EEI24106.1"/>
    </source>
</evidence>
<sequence>MLQEEFKMLYGKVKTYNAKNGFGFITQDQGDNLFFFKNAFHGEDYSRIVPGIRVSYVVVEGQKGPQAAKAQIVEEAGE</sequence>
<dbReference type="InterPro" id="IPR002059">
    <property type="entry name" value="CSP_DNA-bd"/>
</dbReference>
<evidence type="ECO:0000256" key="2">
    <source>
        <dbReference type="ARBA" id="ARBA00022490"/>
    </source>
</evidence>
<dbReference type="InterPro" id="IPR012156">
    <property type="entry name" value="Cold_shock_CspA"/>
</dbReference>
<accession>C0XKK3</accession>
<dbReference type="Proteomes" id="UP000003752">
    <property type="component" value="Unassembled WGS sequence"/>
</dbReference>
<dbReference type="EMBL" id="ACGP01000163">
    <property type="protein sequence ID" value="EEI24106.1"/>
    <property type="molecule type" value="Genomic_DNA"/>
</dbReference>
<gene>
    <name evidence="4" type="ORF">HMPREF0519_1764</name>
</gene>
<dbReference type="PROSITE" id="PS51857">
    <property type="entry name" value="CSD_2"/>
    <property type="match status" value="1"/>
</dbReference>
<keyword evidence="4" id="KW-0238">DNA-binding</keyword>
<dbReference type="SUPFAM" id="SSF50249">
    <property type="entry name" value="Nucleic acid-binding proteins"/>
    <property type="match status" value="1"/>
</dbReference>
<dbReference type="PIRSF" id="PIRSF002599">
    <property type="entry name" value="Cold_shock_A"/>
    <property type="match status" value="1"/>
</dbReference>
<dbReference type="Pfam" id="PF00313">
    <property type="entry name" value="CSD"/>
    <property type="match status" value="1"/>
</dbReference>
<comment type="subcellular location">
    <subcellularLocation>
        <location evidence="1">Cytoplasm</location>
    </subcellularLocation>
</comment>
<dbReference type="InterPro" id="IPR012340">
    <property type="entry name" value="NA-bd_OB-fold"/>
</dbReference>
<dbReference type="SMART" id="SM00357">
    <property type="entry name" value="CSP"/>
    <property type="match status" value="1"/>
</dbReference>
<dbReference type="GO" id="GO:0003677">
    <property type="term" value="F:DNA binding"/>
    <property type="evidence" value="ECO:0007669"/>
    <property type="project" value="UniProtKB-KW"/>
</dbReference>
<dbReference type="InterPro" id="IPR011129">
    <property type="entry name" value="CSD"/>
</dbReference>
<keyword evidence="2" id="KW-0963">Cytoplasm</keyword>
<dbReference type="PATRIC" id="fig|1423757.3.peg.2033"/>
<proteinExistence type="predicted"/>
<organism evidence="4 5">
    <name type="scientific">Lentilactobacillus hilgardii (strain ATCC 8290 / DSM 20176 / CCUG 30140 / JCM 1155 / KCTC 3500 / NBRC 15886 / NCIMB 8040 / NRRL B-1843 / 9)</name>
    <dbReference type="NCBI Taxonomy" id="1423757"/>
    <lineage>
        <taxon>Bacteria</taxon>
        <taxon>Bacillati</taxon>
        <taxon>Bacillota</taxon>
        <taxon>Bacilli</taxon>
        <taxon>Lactobacillales</taxon>
        <taxon>Lactobacillaceae</taxon>
        <taxon>Lentilactobacillus</taxon>
    </lineage>
</organism>
<protein>
    <submittedName>
        <fullName evidence="4">Cold-shock DNA-binding domain protein</fullName>
    </submittedName>
</protein>